<reference evidence="11" key="1">
    <citation type="submission" date="2021-01" db="EMBL/GenBank/DDBJ databases">
        <authorList>
            <person name="Zahm M."/>
            <person name="Roques C."/>
            <person name="Cabau C."/>
            <person name="Klopp C."/>
            <person name="Donnadieu C."/>
            <person name="Jouanno E."/>
            <person name="Lampietro C."/>
            <person name="Louis A."/>
            <person name="Herpin A."/>
            <person name="Echchiki A."/>
            <person name="Berthelot C."/>
            <person name="Parey E."/>
            <person name="Roest-Crollius H."/>
            <person name="Braasch I."/>
            <person name="Postlethwait J."/>
            <person name="Bobe J."/>
            <person name="Montfort J."/>
            <person name="Bouchez O."/>
            <person name="Begum T."/>
            <person name="Mejri S."/>
            <person name="Adams A."/>
            <person name="Chen W.-J."/>
            <person name="Guiguen Y."/>
        </authorList>
    </citation>
    <scope>NUCLEOTIDE SEQUENCE</scope>
    <source>
        <tissue evidence="11">Blood</tissue>
    </source>
</reference>
<dbReference type="EMBL" id="JAERUA010000018">
    <property type="protein sequence ID" value="KAI1887233.1"/>
    <property type="molecule type" value="Genomic_DNA"/>
</dbReference>
<feature type="compositionally biased region" description="Acidic residues" evidence="10">
    <location>
        <begin position="112"/>
        <end position="131"/>
    </location>
</feature>
<comment type="subcellular location">
    <subcellularLocation>
        <location evidence="2">Cytoplasm</location>
    </subcellularLocation>
</comment>
<dbReference type="InterPro" id="IPR008466">
    <property type="entry name" value="PPP1R1A/B/C"/>
</dbReference>
<feature type="region of interest" description="Disordered" evidence="10">
    <location>
        <begin position="103"/>
        <end position="164"/>
    </location>
</feature>
<dbReference type="Pfam" id="PF05395">
    <property type="entry name" value="DARPP-32"/>
    <property type="match status" value="1"/>
</dbReference>
<evidence type="ECO:0000256" key="1">
    <source>
        <dbReference type="ARBA" id="ARBA00002900"/>
    </source>
</evidence>
<keyword evidence="6" id="KW-0597">Phosphoprotein</keyword>
<dbReference type="AlphaFoldDB" id="A0A8T3CQ62"/>
<evidence type="ECO:0000256" key="3">
    <source>
        <dbReference type="ARBA" id="ARBA00007775"/>
    </source>
</evidence>
<evidence type="ECO:0000313" key="11">
    <source>
        <dbReference type="EMBL" id="KAI1887233.1"/>
    </source>
</evidence>
<dbReference type="GO" id="GO:0005737">
    <property type="term" value="C:cytoplasm"/>
    <property type="evidence" value="ECO:0007669"/>
    <property type="project" value="UniProtKB-SubCell"/>
</dbReference>
<comment type="caution">
    <text evidence="11">The sequence shown here is derived from an EMBL/GenBank/DDBJ whole genome shotgun (WGS) entry which is preliminary data.</text>
</comment>
<evidence type="ECO:0000256" key="9">
    <source>
        <dbReference type="ARBA" id="ARBA00030254"/>
    </source>
</evidence>
<sequence length="164" mass="18519">MDPLPPTEGGAEAKERKKIHFSVPTTVPSQLDPRQVEMIRRRRPTPATLFRVAEQSSPEDDNATHQWVVGENGILKPKRVNPSVYQPPSLKAVQRMAQAHMQALGACPTLEDPPEGEESEEYLSLEEEDPQVLETQSELQQKPEDAAQQTQQDEESKEEKKRVE</sequence>
<evidence type="ECO:0000256" key="2">
    <source>
        <dbReference type="ARBA" id="ARBA00004496"/>
    </source>
</evidence>
<dbReference type="PANTHER" id="PTHR15417">
    <property type="entry name" value="PROTEIN PHOSPHATASE INHIBITOR AND DOPAMINE- AND CAMP-REGULATED NEURONAL PHOSPHOPROTEIN"/>
    <property type="match status" value="1"/>
</dbReference>
<dbReference type="GO" id="GO:0004864">
    <property type="term" value="F:protein phosphatase inhibitor activity"/>
    <property type="evidence" value="ECO:0007669"/>
    <property type="project" value="UniProtKB-KW"/>
</dbReference>
<evidence type="ECO:0000256" key="5">
    <source>
        <dbReference type="ARBA" id="ARBA00022490"/>
    </source>
</evidence>
<keyword evidence="7" id="KW-0650">Protein phosphatase inhibitor</keyword>
<feature type="region of interest" description="Disordered" evidence="10">
    <location>
        <begin position="1"/>
        <end position="32"/>
    </location>
</feature>
<name>A0A8T3CQ62_9TELE</name>
<organism evidence="11 12">
    <name type="scientific">Albula goreensis</name>
    <dbReference type="NCBI Taxonomy" id="1534307"/>
    <lineage>
        <taxon>Eukaryota</taxon>
        <taxon>Metazoa</taxon>
        <taxon>Chordata</taxon>
        <taxon>Craniata</taxon>
        <taxon>Vertebrata</taxon>
        <taxon>Euteleostomi</taxon>
        <taxon>Actinopterygii</taxon>
        <taxon>Neopterygii</taxon>
        <taxon>Teleostei</taxon>
        <taxon>Albuliformes</taxon>
        <taxon>Albulidae</taxon>
        <taxon>Albula</taxon>
    </lineage>
</organism>
<evidence type="ECO:0000256" key="4">
    <source>
        <dbReference type="ARBA" id="ARBA00020090"/>
    </source>
</evidence>
<protein>
    <recommendedName>
        <fullName evidence="4">Protein phosphatase 1 regulatory subunit 1B</fullName>
    </recommendedName>
    <alternativeName>
        <fullName evidence="8">DARPP-32</fullName>
    </alternativeName>
    <alternativeName>
        <fullName evidence="9">Dopamine- and cAMP-regulated neuronal phosphoprotein</fullName>
    </alternativeName>
</protein>
<evidence type="ECO:0000256" key="8">
    <source>
        <dbReference type="ARBA" id="ARBA00029874"/>
    </source>
</evidence>
<dbReference type="Proteomes" id="UP000829720">
    <property type="component" value="Unassembled WGS sequence"/>
</dbReference>
<comment type="similarity">
    <text evidence="3">Belongs to the protein phosphatase inhibitor 1 family.</text>
</comment>
<evidence type="ECO:0000256" key="7">
    <source>
        <dbReference type="ARBA" id="ARBA00023272"/>
    </source>
</evidence>
<evidence type="ECO:0000256" key="10">
    <source>
        <dbReference type="SAM" id="MobiDB-lite"/>
    </source>
</evidence>
<keyword evidence="12" id="KW-1185">Reference proteome</keyword>
<gene>
    <name evidence="11" type="ORF">AGOR_G00187750</name>
</gene>
<proteinExistence type="inferred from homology"/>
<accession>A0A8T3CQ62</accession>
<dbReference type="PANTHER" id="PTHR15417:SF2">
    <property type="entry name" value="PROTEIN PHOSPHATASE 1 REGULATORY SUBUNIT 1B"/>
    <property type="match status" value="1"/>
</dbReference>
<comment type="function">
    <text evidence="1">Inhibitor of protein-phosphatase 1.</text>
</comment>
<dbReference type="OrthoDB" id="9946890at2759"/>
<evidence type="ECO:0000256" key="6">
    <source>
        <dbReference type="ARBA" id="ARBA00022553"/>
    </source>
</evidence>
<dbReference type="GO" id="GO:0035556">
    <property type="term" value="P:intracellular signal transduction"/>
    <property type="evidence" value="ECO:0007669"/>
    <property type="project" value="TreeGrafter"/>
</dbReference>
<keyword evidence="5" id="KW-0963">Cytoplasm</keyword>
<evidence type="ECO:0000313" key="12">
    <source>
        <dbReference type="Proteomes" id="UP000829720"/>
    </source>
</evidence>